<dbReference type="AlphaFoldDB" id="F2DZJ2"/>
<keyword evidence="2" id="KW-0732">Signal</keyword>
<evidence type="ECO:0000256" key="2">
    <source>
        <dbReference type="SAM" id="SignalP"/>
    </source>
</evidence>
<accession>F2DZJ2</accession>
<dbReference type="Gene3D" id="1.10.287.620">
    <property type="entry name" value="Helix Hairpins"/>
    <property type="match status" value="1"/>
</dbReference>
<proteinExistence type="evidence at transcript level"/>
<evidence type="ECO:0000256" key="1">
    <source>
        <dbReference type="SAM" id="Coils"/>
    </source>
</evidence>
<dbReference type="InterPro" id="IPR013783">
    <property type="entry name" value="Ig-like_fold"/>
</dbReference>
<dbReference type="GO" id="GO:0016020">
    <property type="term" value="C:membrane"/>
    <property type="evidence" value="ECO:0007669"/>
    <property type="project" value="InterPro"/>
</dbReference>
<keyword evidence="1" id="KW-0175">Coiled coil</keyword>
<dbReference type="SUPFAM" id="SSF49313">
    <property type="entry name" value="Cadherin-like"/>
    <property type="match status" value="1"/>
</dbReference>
<dbReference type="EMBL" id="AK369312">
    <property type="protein sequence ID" value="BAK00514.1"/>
    <property type="molecule type" value="mRNA"/>
</dbReference>
<dbReference type="Pfam" id="PF05345">
    <property type="entry name" value="He_PIG"/>
    <property type="match status" value="2"/>
</dbReference>
<sequence>MKAIILALLVTLALSGDAWEVVDTLPPCYTGLPFNLEIGNGKDQGYTYTASNIPSWASIDRVKGVITGSSQTAGAWPVNVKVVDGKGKYVNKQYILNVVDVTKGSVWASDNSKSYYERKVDKPLRVIPSKSDGTVTSKGSSFAYKFGVENAVGSVVYAFLNLPEGLKGDATTGAISGAFTVPGIYTLGVESCDQSGNTAEGFVTIVVGDGSVKSSSAVAQVSSLNKVTVQNQVPFVYDVSAVQAQQTEADKQLFAALAAVNAAKAELANRQSIYNSINVKLTAAEANADKAAAAAATANTDRENAANRLKQTNTALNAAEDKLNLALLYQAGALDNVKKAEKNLANAQSKFNDASAALAAAEKALQNAQAVLNAKKLAEAQANTNLKNAQKDYNRANEDLNDAKKKLNNAQEAQQAAQDDLTKATNDLSLAQQAYDQANHQLKEATIQLASAEAARQAALKVLQDASAANQKATSNLGAAEWNLNQAVAALNVANAAKDAADRTSALVIANGSPQTVVKVDSVAIFGNCASNDLPRYSGSVRIVEVYGDRAVLATGNTILFGACTKGRTEIVKGVTISISGAINPSNKCIEVYSASKAKLN</sequence>
<feature type="signal peptide" evidence="2">
    <location>
        <begin position="1"/>
        <end position="18"/>
    </location>
</feature>
<evidence type="ECO:0000313" key="3">
    <source>
        <dbReference type="EMBL" id="BAK00514.1"/>
    </source>
</evidence>
<name>F2DZJ2_HORVV</name>
<feature type="chain" id="PRO_5003277645" evidence="2">
    <location>
        <begin position="19"/>
        <end position="601"/>
    </location>
</feature>
<reference evidence="3" key="1">
    <citation type="journal article" date="2011" name="Plant Physiol.">
        <title>Comprehensive sequence analysis of 24,783 barley full-length cDNAs derived from 12 clone libraries.</title>
        <authorList>
            <person name="Matsumoto T."/>
            <person name="Tanaka T."/>
            <person name="Sakai H."/>
            <person name="Amano N."/>
            <person name="Kanamori H."/>
            <person name="Kurita K."/>
            <person name="Kikuta A."/>
            <person name="Kamiya K."/>
            <person name="Yamamoto M."/>
            <person name="Ikawa H."/>
            <person name="Fujii N."/>
            <person name="Hori K."/>
            <person name="Itoh T."/>
            <person name="Sato K."/>
        </authorList>
    </citation>
    <scope>NUCLEOTIDE SEQUENCE</scope>
    <source>
        <tissue evidence="3">Shoot and root</tissue>
    </source>
</reference>
<dbReference type="SUPFAM" id="SSF57997">
    <property type="entry name" value="Tropomyosin"/>
    <property type="match status" value="1"/>
</dbReference>
<organism evidence="3">
    <name type="scientific">Hordeum vulgare subsp. vulgare</name>
    <name type="common">Domesticated barley</name>
    <dbReference type="NCBI Taxonomy" id="112509"/>
    <lineage>
        <taxon>Eukaryota</taxon>
        <taxon>Viridiplantae</taxon>
        <taxon>Streptophyta</taxon>
        <taxon>Embryophyta</taxon>
        <taxon>Tracheophyta</taxon>
        <taxon>Spermatophyta</taxon>
        <taxon>Magnoliopsida</taxon>
        <taxon>Liliopsida</taxon>
        <taxon>Poales</taxon>
        <taxon>Poaceae</taxon>
        <taxon>BOP clade</taxon>
        <taxon>Pooideae</taxon>
        <taxon>Triticodae</taxon>
        <taxon>Triticeae</taxon>
        <taxon>Hordeinae</taxon>
        <taxon>Hordeum</taxon>
    </lineage>
</organism>
<protein>
    <submittedName>
        <fullName evidence="3">Predicted protein</fullName>
    </submittedName>
</protein>
<dbReference type="InterPro" id="IPR015919">
    <property type="entry name" value="Cadherin-like_sf"/>
</dbReference>
<dbReference type="GO" id="GO:0005509">
    <property type="term" value="F:calcium ion binding"/>
    <property type="evidence" value="ECO:0007669"/>
    <property type="project" value="InterPro"/>
</dbReference>
<feature type="coiled-coil region" evidence="1">
    <location>
        <begin position="302"/>
        <end position="462"/>
    </location>
</feature>
<dbReference type="Gene3D" id="2.60.40.10">
    <property type="entry name" value="Immunoglobulins"/>
    <property type="match status" value="2"/>
</dbReference>